<feature type="compositionally biased region" description="Acidic residues" evidence="1">
    <location>
        <begin position="842"/>
        <end position="875"/>
    </location>
</feature>
<feature type="region of interest" description="Disordered" evidence="1">
    <location>
        <begin position="840"/>
        <end position="916"/>
    </location>
</feature>
<evidence type="ECO:0000313" key="3">
    <source>
        <dbReference type="Proteomes" id="UP001353858"/>
    </source>
</evidence>
<keyword evidence="3" id="KW-1185">Reference proteome</keyword>
<protein>
    <submittedName>
        <fullName evidence="2">Uncharacterized protein</fullName>
    </submittedName>
</protein>
<dbReference type="PANTHER" id="PTHR33480:SF1">
    <property type="entry name" value="TYR RECOMBINASE DOMAIN-CONTAINING PROTEIN"/>
    <property type="match status" value="1"/>
</dbReference>
<dbReference type="AlphaFoldDB" id="A0AAN7PDR8"/>
<proteinExistence type="predicted"/>
<evidence type="ECO:0000313" key="2">
    <source>
        <dbReference type="EMBL" id="KAK4886360.1"/>
    </source>
</evidence>
<gene>
    <name evidence="2" type="ORF">RN001_002631</name>
</gene>
<sequence>MYALLKFVEDSVYYVCHFKHTKKTSNEMHKAKWIDGRYYLAKLIARHHSKVTLEQFRKNLELNYPIITLSPIETQHNFCSSLNLSTSNEFTPTVTLNASKRIEPLDFLSVERAQNECTHRDRDLDSNMQFNDVFHENFNLVPATDQNVNNNNTEEDIEDDAFSTSLFEIEIVDENFNELLLDNHAQSDILNSNKLIPVAEEVAIPVEVDFDKQENFPSIEIDFPELIDIIEEHTNSAGSPVALEVVDEDVDHERSGSSSLITLTKRKTKAIPLRYDRSVVLQPCSDTRTKDISKLPVLLFEKENVRKYFCIYCKKLFRKFPQHLQVSHRNEVAVKMYMNLPPRNAERRKIIETIRRRGDFEYNTSDECSELLVVRRSQINFPKASKDYLPCPYCTAFFCRSTLRLHVKHCSTVPRKGERNIQVLSRTILNSVHPSASEVLKNKVFSVLRNDDCVTIVRYDRLAITYGNFLCSKYSSPHHHDMIRSKLRTIGRLLIAARSLDSTVTDFASLLTPEKFDVTVAAIKQVGGINNAQTAYNAPTTVLNLSTICKQASQVWKSTCIKDSNHESKQKVEDFLILFNVTFPAELGRTAVENQVQFQRQKVVELPSTEDIIKLIVFLRKNRRFWFSEIQSHREINIRYALKQLASFTLVSIMVFNRRRPGELERITINDFRTLKSAHTVSAVAGHLRNDEERELAKRYKRFEIRGKLNRTVPVLLDFEIEECLNLIIARREEAGIPPENPYIFAYGSTDHRNRYLRAYFLLRSYANQCGAAKPNLLKATELRKQIATECALRDLSENVIHDVANFMGHNINIHNNIYRMPVDKRDIVRMSKILEMIQAAPEDEDLNGQDEDLSDEDEDLNDKDKDLNDEDTDSNDEHENLNDKDENLNDKHESLNLQNQNDDNDDISYEPPDLLNLTDAHSFSEERKHNKKKKGRHIKGLRRVCGSKKPWSAQERGAAKKHFGKYLEMNNLPSISILCEELRLIAELKERSPTSVKSWLQNELVNRKSTFSNDHNPNKKKRTRWTSAMKDRLSTVFSNHFKFGTLPSKPECIIAIENYDEFEDLTPAALKTAVANELQRKSKHEPSRATNRQLF</sequence>
<dbReference type="EMBL" id="JARPUR010000001">
    <property type="protein sequence ID" value="KAK4886360.1"/>
    <property type="molecule type" value="Genomic_DNA"/>
</dbReference>
<feature type="compositionally biased region" description="Basic and acidic residues" evidence="1">
    <location>
        <begin position="876"/>
        <end position="895"/>
    </location>
</feature>
<dbReference type="Proteomes" id="UP001353858">
    <property type="component" value="Unassembled WGS sequence"/>
</dbReference>
<name>A0AAN7PDR8_9COLE</name>
<reference evidence="3" key="1">
    <citation type="submission" date="2023-01" db="EMBL/GenBank/DDBJ databases">
        <title>Key to firefly adult light organ development and bioluminescence: homeobox transcription factors regulate luciferase expression and transportation to peroxisome.</title>
        <authorList>
            <person name="Fu X."/>
        </authorList>
    </citation>
    <scope>NUCLEOTIDE SEQUENCE [LARGE SCALE GENOMIC DNA]</scope>
</reference>
<organism evidence="2 3">
    <name type="scientific">Aquatica leii</name>
    <dbReference type="NCBI Taxonomy" id="1421715"/>
    <lineage>
        <taxon>Eukaryota</taxon>
        <taxon>Metazoa</taxon>
        <taxon>Ecdysozoa</taxon>
        <taxon>Arthropoda</taxon>
        <taxon>Hexapoda</taxon>
        <taxon>Insecta</taxon>
        <taxon>Pterygota</taxon>
        <taxon>Neoptera</taxon>
        <taxon>Endopterygota</taxon>
        <taxon>Coleoptera</taxon>
        <taxon>Polyphaga</taxon>
        <taxon>Elateriformia</taxon>
        <taxon>Elateroidea</taxon>
        <taxon>Lampyridae</taxon>
        <taxon>Luciolinae</taxon>
        <taxon>Aquatica</taxon>
    </lineage>
</organism>
<accession>A0AAN7PDR8</accession>
<dbReference type="PANTHER" id="PTHR33480">
    <property type="entry name" value="SET DOMAIN-CONTAINING PROTEIN-RELATED"/>
    <property type="match status" value="1"/>
</dbReference>
<comment type="caution">
    <text evidence="2">The sequence shown here is derived from an EMBL/GenBank/DDBJ whole genome shotgun (WGS) entry which is preliminary data.</text>
</comment>
<evidence type="ECO:0000256" key="1">
    <source>
        <dbReference type="SAM" id="MobiDB-lite"/>
    </source>
</evidence>